<dbReference type="Gene3D" id="1.20.58.480">
    <property type="match status" value="1"/>
</dbReference>
<evidence type="ECO:0008006" key="4">
    <source>
        <dbReference type="Google" id="ProtNLM"/>
    </source>
</evidence>
<feature type="region of interest" description="Disordered" evidence="1">
    <location>
        <begin position="18"/>
        <end position="52"/>
    </location>
</feature>
<gene>
    <name evidence="2" type="ORF">J437_LFUL016192</name>
</gene>
<dbReference type="OrthoDB" id="447477at2759"/>
<dbReference type="EMBL" id="KZ308927">
    <property type="protein sequence ID" value="KAG8235593.1"/>
    <property type="molecule type" value="Genomic_DNA"/>
</dbReference>
<dbReference type="GO" id="GO:0020037">
    <property type="term" value="F:heme binding"/>
    <property type="evidence" value="ECO:0007669"/>
    <property type="project" value="InterPro"/>
</dbReference>
<feature type="compositionally biased region" description="Acidic residues" evidence="1">
    <location>
        <begin position="27"/>
        <end position="44"/>
    </location>
</feature>
<dbReference type="Pfam" id="PF03301">
    <property type="entry name" value="Trp_dioxygenase"/>
    <property type="match status" value="1"/>
</dbReference>
<accession>A0A8K0P862</accession>
<dbReference type="GO" id="GO:0019441">
    <property type="term" value="P:L-tryptophan catabolic process to kynurenine"/>
    <property type="evidence" value="ECO:0007669"/>
    <property type="project" value="InterPro"/>
</dbReference>
<name>A0A8K0P862_LADFU</name>
<evidence type="ECO:0000256" key="1">
    <source>
        <dbReference type="SAM" id="MobiDB-lite"/>
    </source>
</evidence>
<dbReference type="GO" id="GO:0004833">
    <property type="term" value="F:L-tryptophan 2,3-dioxygenase activity"/>
    <property type="evidence" value="ECO:0007669"/>
    <property type="project" value="InterPro"/>
</dbReference>
<dbReference type="PANTHER" id="PTHR10138">
    <property type="entry name" value="TRYPTOPHAN 2,3-DIOXYGENASE"/>
    <property type="match status" value="1"/>
</dbReference>
<sequence>MLYAEYLQLDKILGSQRMLSEEAANREEEEEDYGYEDDNEDEEEVNHPRTRLKKRPVHDEHLFIITHQAYELWFKQIIYELDSIRALMNS</sequence>
<reference evidence="2" key="2">
    <citation type="submission" date="2017-10" db="EMBL/GenBank/DDBJ databases">
        <title>Ladona fulva Genome sequencing and assembly.</title>
        <authorList>
            <person name="Murali S."/>
            <person name="Richards S."/>
            <person name="Bandaranaike D."/>
            <person name="Bellair M."/>
            <person name="Blankenburg K."/>
            <person name="Chao H."/>
            <person name="Dinh H."/>
            <person name="Doddapaneni H."/>
            <person name="Dugan-Rocha S."/>
            <person name="Elkadiri S."/>
            <person name="Gnanaolivu R."/>
            <person name="Hernandez B."/>
            <person name="Skinner E."/>
            <person name="Javaid M."/>
            <person name="Lee S."/>
            <person name="Li M."/>
            <person name="Ming W."/>
            <person name="Munidasa M."/>
            <person name="Muniz J."/>
            <person name="Nguyen L."/>
            <person name="Hughes D."/>
            <person name="Osuji N."/>
            <person name="Pu L.-L."/>
            <person name="Puazo M."/>
            <person name="Qu C."/>
            <person name="Quiroz J."/>
            <person name="Raj R."/>
            <person name="Weissenberger G."/>
            <person name="Xin Y."/>
            <person name="Zou X."/>
            <person name="Han Y."/>
            <person name="Worley K."/>
            <person name="Muzny D."/>
            <person name="Gibbs R."/>
        </authorList>
    </citation>
    <scope>NUCLEOTIDE SEQUENCE</scope>
    <source>
        <strain evidence="2">Sampled in the wild</strain>
    </source>
</reference>
<dbReference type="GO" id="GO:0019442">
    <property type="term" value="P:L-tryptophan catabolic process to acetyl-CoA"/>
    <property type="evidence" value="ECO:0007669"/>
    <property type="project" value="TreeGrafter"/>
</dbReference>
<keyword evidence="3" id="KW-1185">Reference proteome</keyword>
<dbReference type="InterPro" id="IPR037217">
    <property type="entry name" value="Trp/Indoleamine_2_3_dOase-like"/>
</dbReference>
<reference evidence="2" key="1">
    <citation type="submission" date="2013-04" db="EMBL/GenBank/DDBJ databases">
        <authorList>
            <person name="Qu J."/>
            <person name="Murali S.C."/>
            <person name="Bandaranaike D."/>
            <person name="Bellair M."/>
            <person name="Blankenburg K."/>
            <person name="Chao H."/>
            <person name="Dinh H."/>
            <person name="Doddapaneni H."/>
            <person name="Downs B."/>
            <person name="Dugan-Rocha S."/>
            <person name="Elkadiri S."/>
            <person name="Gnanaolivu R.D."/>
            <person name="Hernandez B."/>
            <person name="Javaid M."/>
            <person name="Jayaseelan J.C."/>
            <person name="Lee S."/>
            <person name="Li M."/>
            <person name="Ming W."/>
            <person name="Munidasa M."/>
            <person name="Muniz J."/>
            <person name="Nguyen L."/>
            <person name="Ongeri F."/>
            <person name="Osuji N."/>
            <person name="Pu L.-L."/>
            <person name="Puazo M."/>
            <person name="Qu C."/>
            <person name="Quiroz J."/>
            <person name="Raj R."/>
            <person name="Weissenberger G."/>
            <person name="Xin Y."/>
            <person name="Zou X."/>
            <person name="Han Y."/>
            <person name="Richards S."/>
            <person name="Worley K."/>
            <person name="Muzny D."/>
            <person name="Gibbs R."/>
        </authorList>
    </citation>
    <scope>NUCLEOTIDE SEQUENCE</scope>
    <source>
        <strain evidence="2">Sampled in the wild</strain>
    </source>
</reference>
<dbReference type="InterPro" id="IPR004981">
    <property type="entry name" value="Trp_2_3_dOase"/>
</dbReference>
<evidence type="ECO:0000313" key="2">
    <source>
        <dbReference type="EMBL" id="KAG8235593.1"/>
    </source>
</evidence>
<protein>
    <recommendedName>
        <fullName evidence="4">Tryptophan 2,3-dioxygenase</fullName>
    </recommendedName>
</protein>
<dbReference type="AlphaFoldDB" id="A0A8K0P862"/>
<evidence type="ECO:0000313" key="3">
    <source>
        <dbReference type="Proteomes" id="UP000792457"/>
    </source>
</evidence>
<dbReference type="SUPFAM" id="SSF140959">
    <property type="entry name" value="Indolic compounds 2,3-dioxygenase-like"/>
    <property type="match status" value="1"/>
</dbReference>
<organism evidence="2 3">
    <name type="scientific">Ladona fulva</name>
    <name type="common">Scarce chaser dragonfly</name>
    <name type="synonym">Libellula fulva</name>
    <dbReference type="NCBI Taxonomy" id="123851"/>
    <lineage>
        <taxon>Eukaryota</taxon>
        <taxon>Metazoa</taxon>
        <taxon>Ecdysozoa</taxon>
        <taxon>Arthropoda</taxon>
        <taxon>Hexapoda</taxon>
        <taxon>Insecta</taxon>
        <taxon>Pterygota</taxon>
        <taxon>Palaeoptera</taxon>
        <taxon>Odonata</taxon>
        <taxon>Epiprocta</taxon>
        <taxon>Anisoptera</taxon>
        <taxon>Libelluloidea</taxon>
        <taxon>Libellulidae</taxon>
        <taxon>Ladona</taxon>
    </lineage>
</organism>
<proteinExistence type="predicted"/>
<dbReference type="PANTHER" id="PTHR10138:SF0">
    <property type="entry name" value="TRYPTOPHAN 2,3-DIOXYGENASE"/>
    <property type="match status" value="1"/>
</dbReference>
<comment type="caution">
    <text evidence="2">The sequence shown here is derived from an EMBL/GenBank/DDBJ whole genome shotgun (WGS) entry which is preliminary data.</text>
</comment>
<dbReference type="GO" id="GO:0046872">
    <property type="term" value="F:metal ion binding"/>
    <property type="evidence" value="ECO:0007669"/>
    <property type="project" value="InterPro"/>
</dbReference>
<feature type="non-terminal residue" evidence="2">
    <location>
        <position position="90"/>
    </location>
</feature>
<dbReference type="Proteomes" id="UP000792457">
    <property type="component" value="Unassembled WGS sequence"/>
</dbReference>